<dbReference type="Pfam" id="PF00144">
    <property type="entry name" value="Beta-lactamase"/>
    <property type="match status" value="1"/>
</dbReference>
<evidence type="ECO:0000259" key="1">
    <source>
        <dbReference type="Pfam" id="PF00144"/>
    </source>
</evidence>
<feature type="domain" description="Beta-lactamase-related" evidence="1">
    <location>
        <begin position="37"/>
        <end position="295"/>
    </location>
</feature>
<sequence>MVSDEELDEALRGLGGRGLSLHGVHIHRPGGSPVVRSWSIDVRRDLYSVSKTITSLAVGLAEAEGRLGLDDLLLDHLPALVRTAAAGTEAITIRHLLTMTSGITWRWSDPDADHPGDPAAEALAAPLSAEPGASFAYRGASTYLLSRVLHACTGEDLRDYLRPRLFAPLGIGNPQWSRCPLGFSLGAVGLQLRTEELARVGRVLLDGGAHEGRRLLPAGYLAEMSADMVATGEHRATGASAPHPDNERYGLQVWGCSRAGAWRMDGIHGQLCILLPEQGVCVTVTASHPGPTSDVLDSVWEVLLPALT</sequence>
<reference evidence="2 3" key="1">
    <citation type="submission" date="2016-10" db="EMBL/GenBank/DDBJ databases">
        <authorList>
            <person name="de Groot N.N."/>
        </authorList>
    </citation>
    <scope>NUCLEOTIDE SEQUENCE [LARGE SCALE GENOMIC DNA]</scope>
    <source>
        <strain evidence="2 3">MON 2.2</strain>
    </source>
</reference>
<protein>
    <submittedName>
        <fullName evidence="2">CubicO group peptidase, beta-lactamase class C family</fullName>
    </submittedName>
</protein>
<organism evidence="2 3">
    <name type="scientific">Auraticoccus monumenti</name>
    <dbReference type="NCBI Taxonomy" id="675864"/>
    <lineage>
        <taxon>Bacteria</taxon>
        <taxon>Bacillati</taxon>
        <taxon>Actinomycetota</taxon>
        <taxon>Actinomycetes</taxon>
        <taxon>Propionibacteriales</taxon>
        <taxon>Propionibacteriaceae</taxon>
        <taxon>Auraticoccus</taxon>
    </lineage>
</organism>
<gene>
    <name evidence="2" type="ORF">SAMN04489747_2584</name>
</gene>
<dbReference type="STRING" id="675864.SAMN04489747_2584"/>
<accession>A0A1G7ADD3</accession>
<dbReference type="InterPro" id="IPR050789">
    <property type="entry name" value="Diverse_Enzym_Activities"/>
</dbReference>
<evidence type="ECO:0000313" key="3">
    <source>
        <dbReference type="Proteomes" id="UP000198546"/>
    </source>
</evidence>
<dbReference type="OrthoDB" id="9773047at2"/>
<dbReference type="Proteomes" id="UP000198546">
    <property type="component" value="Chromosome i"/>
</dbReference>
<name>A0A1G7ADD3_9ACTN</name>
<dbReference type="InterPro" id="IPR001466">
    <property type="entry name" value="Beta-lactam-related"/>
</dbReference>
<dbReference type="SUPFAM" id="SSF56601">
    <property type="entry name" value="beta-lactamase/transpeptidase-like"/>
    <property type="match status" value="1"/>
</dbReference>
<dbReference type="AlphaFoldDB" id="A0A1G7ADD3"/>
<dbReference type="EMBL" id="LT629688">
    <property type="protein sequence ID" value="SDE12948.1"/>
    <property type="molecule type" value="Genomic_DNA"/>
</dbReference>
<evidence type="ECO:0000313" key="2">
    <source>
        <dbReference type="EMBL" id="SDE12948.1"/>
    </source>
</evidence>
<keyword evidence="3" id="KW-1185">Reference proteome</keyword>
<dbReference type="InterPro" id="IPR012338">
    <property type="entry name" value="Beta-lactam/transpept-like"/>
</dbReference>
<dbReference type="PANTHER" id="PTHR43283:SF7">
    <property type="entry name" value="BETA-LACTAMASE-RELATED DOMAIN-CONTAINING PROTEIN"/>
    <property type="match status" value="1"/>
</dbReference>
<dbReference type="PANTHER" id="PTHR43283">
    <property type="entry name" value="BETA-LACTAMASE-RELATED"/>
    <property type="match status" value="1"/>
</dbReference>
<proteinExistence type="predicted"/>
<dbReference type="Gene3D" id="3.40.710.10">
    <property type="entry name" value="DD-peptidase/beta-lactamase superfamily"/>
    <property type="match status" value="1"/>
</dbReference>
<dbReference type="RefSeq" id="WP_090594122.1">
    <property type="nucleotide sequence ID" value="NZ_LT629688.1"/>
</dbReference>